<dbReference type="InterPro" id="IPR011704">
    <property type="entry name" value="ATPase_dyneun-rel_AAA"/>
</dbReference>
<name>A0A8X6J4F8_9ARAC</name>
<feature type="compositionally biased region" description="Basic and acidic residues" evidence="3">
    <location>
        <begin position="2407"/>
        <end position="2416"/>
    </location>
</feature>
<feature type="compositionally biased region" description="Basic and acidic residues" evidence="3">
    <location>
        <begin position="2813"/>
        <end position="2824"/>
    </location>
</feature>
<dbReference type="InterPro" id="IPR036465">
    <property type="entry name" value="vWFA_dom_sf"/>
</dbReference>
<keyword evidence="1" id="KW-0547">Nucleotide-binding</keyword>
<evidence type="ECO:0000256" key="3">
    <source>
        <dbReference type="SAM" id="MobiDB-lite"/>
    </source>
</evidence>
<organism evidence="5 6">
    <name type="scientific">Trichonephila inaurata madagascariensis</name>
    <dbReference type="NCBI Taxonomy" id="2747483"/>
    <lineage>
        <taxon>Eukaryota</taxon>
        <taxon>Metazoa</taxon>
        <taxon>Ecdysozoa</taxon>
        <taxon>Arthropoda</taxon>
        <taxon>Chelicerata</taxon>
        <taxon>Arachnida</taxon>
        <taxon>Araneae</taxon>
        <taxon>Araneomorphae</taxon>
        <taxon>Entelegynae</taxon>
        <taxon>Araneoidea</taxon>
        <taxon>Nephilidae</taxon>
        <taxon>Trichonephila</taxon>
        <taxon>Trichonephila inaurata</taxon>
    </lineage>
</organism>
<feature type="compositionally biased region" description="Basic and acidic residues" evidence="3">
    <location>
        <begin position="2426"/>
        <end position="2454"/>
    </location>
</feature>
<dbReference type="OrthoDB" id="6421618at2759"/>
<feature type="compositionally biased region" description="Basic and acidic residues" evidence="3">
    <location>
        <begin position="2763"/>
        <end position="2793"/>
    </location>
</feature>
<evidence type="ECO:0000313" key="6">
    <source>
        <dbReference type="Proteomes" id="UP000886998"/>
    </source>
</evidence>
<dbReference type="InterPro" id="IPR002035">
    <property type="entry name" value="VWF_A"/>
</dbReference>
<feature type="compositionally biased region" description="Acidic residues" evidence="3">
    <location>
        <begin position="2595"/>
        <end position="2608"/>
    </location>
</feature>
<proteinExistence type="predicted"/>
<keyword evidence="2" id="KW-0067">ATP-binding</keyword>
<dbReference type="EMBL" id="BMAV01024552">
    <property type="protein sequence ID" value="GFS34024.1"/>
    <property type="molecule type" value="Genomic_DNA"/>
</dbReference>
<feature type="compositionally biased region" description="Basic and acidic residues" evidence="3">
    <location>
        <begin position="2542"/>
        <end position="2560"/>
    </location>
</feature>
<sequence length="3242" mass="373191">MHTTEFLKTHFLVDFDRKIVSIAQNLEAIIQKAVLEFIRPSAVSDSINDLSDILSHLHILANIRGNTSIRAKVHSLNDVIKALHKYRITKMDQYLHNCKRTVSDFWNSISAGTPSTGGQFEWIDSVLVTAVTEGHWLLIDNANFCSPSVLDRLNALLEPDGALVISEQGVVGDKLRTVTPHSNFRIFLTMNPRNGEISRAMRNRGVEIFVEPITSDPIIWRRSLDISSFSQCKGLNHSIMIAQLYALHDTLCKDDRFESPSLTDFLSAASLCAQFLRRHDDPRNAFFRACESVYASNNFNFNLKKGIIELITIRVQKFPPLTRDVTIPITALLPTTFDYRHSIAFATMQKQAAIFKYFLSHFKNFLRMQEESPQSPDNHYPYPTPNYLLSTSINERFFCIIRMMLESCSVQSHGLLDIWLQTTLEQEIKHEPNNKFKDILQSCLQLKSVLGEQLNDEIVLELLNVVSEIYDHAGNLAVKKYELPIDPRWKPDICRRLMVQLRQNSDIERGYSFDTDMIKFKVFCCANKFNLLLLLRTLEFTTSSIPRERQMLSLIKSEKVSRYLNERGRNTSVIKSIPHFLNTIPDILLGILRKEMDCTDQNYWKFRDILYSYYVCRQICEQPILIEESEHQLIVFIAHFYWLWKKVKKLYDPEKGIPSALENCFYVIDRCISYKSPELMFRLRFVKKNKYPLGFSTEEAATLYYTALRCYNSISWFNHLNKKEPILDDLKKILAYRSRWMNILSEQVHISVFSAFIENINYIDAINNARSVELQFNSSGSGDDDEDDDDDVKEISQIPVEVPATPNEIVKAEIQMLPLLDYIFNIYTAELFHPSNLPIDIKEIYKLGVERVCAHPQHLAHISRYHHLCVQSQIISVQEVSVLLMTSFLSHIRHGFSSKGLCFLHCELTEGESGPTIVSPVLTWDSCNIWSKQAPLLTFICSSVMERHNGSSLVCEVPLRTYKEKLSQLEFTKAILWNNFEKLSNPLLSIRCATSRMINAWFFNLISGVAKTLKQDLSDDSFSMEFVKFVFKETGLERLIVTEKGIDILPLAFESVRELNTRMKDHCESVMYLSSKAFILVGLLTVMLMLPRDVIDPAVKREIKAKDLENRHQDLLMEFGLRDWFSKITTGLSLGDIAFMDCTPYIKHLQEICEITKKRLIALNRKLVCRDKNGDKFERLKDSMRSYMIEVSSPDSILEIISYFDQIYYSEYCHQNLMEYNVILKARSQIENQRRFVESISRNYCGYEDLTMPFLLGIEQITHGIQLALQSVALKKMNLQLKSKYAENVADFLSQFISTPMDCQHNSLDIVRWLVNRENIDSFKNILSLCDVPSLKSGRLICKLLKSALLEIIVQIKRNPTRSKSESNNILTLLSSTLGIFWQTWNLQEMQIKKKKEEEDNLYKFKARTHEGELTEEEATQKQILNSFPSFRNAYADLFESNEDVEETPLESLYEELTLEPDDAFQVWQLHATIMSLLLPNELNYYENMNWITDEFKTVNSSTPYLLRYEVVCEVLKSAPDNFDGVLDQKLVAGHLMMCNELQKMPEVKENGFYDIYRSPNPNKILKLYPVLTNLEVRLKVLLNKYPEEPRLLEILKIVNRVLSFPITDPVMKFAAGLDLILEAMQLWKDVLKPEREQVTEKIIEFRSLELNLWKKALDVVILKQQRNCTKWWFHMFGLFASSIKNSKDDDEFKSLISSLKQFLDDSSLGEFSARLSILHTFLLFCRLSNFKKTYRKLEHLLFNLYSYYKQFLPCVNNEILQIRKPMDKEFKEYVKIARWKDGNFDALRISINKSHCFIVKEVKALENALKIPARNAFTIPSKQDLAEGPTWTLNIKRSYFLSATSEMLVEDYFKEREGLFQGMPQRYKRLKKLTKKISKSFNVTNHINTLNEFCGTVIETLQNVTLDLGKKMCTRSQEKKQTLILIQKKRQMLATLFKNLRVMGLSYRQGIISAKNSNVDIMLMVPAFDPSQMKMMKLDRKFEELVLKTSEDSEHYFYKSIAQYSQLQKCMELPSKELTLDIIYRINGYSNNMVQHVVSARETIVKVAANIDKIGCFFFTLSDIKKSQEKFLIIPPENDVAKMEGILNNLMVQYLAVIQQLGFLMNCTPDSFKGNHGEIPCIYKDKKLLCSLNKTNPFWNGICQSITDCTTELEKGFDVIYQSVSNTMIFTSWKKFLEIVKVFKVMLKSLSVFLNSLKGFNVDQNQQLTRNLTRLTCKIQDESIKTLKEYNILLGEAKEGQNRNQVNQDNVQNQNLSTLTHKVIIKILMAYQDIITSSVSCNEKDTSEDNMCPDNLITNKILVYLSDFEKNLQLQSITKLIVKLQKEMQQSFKSKADIEAVDDSIRLLLNLLPVFDQYFQLVKVYFVTNLGMHRTSCKFLTILLEIFNLLATKGFCIPPELQEEASKADGTKFEDIESGGLDEGEGIKDVSDKIETEDQLDDTFKAGQEKKKEEEEEDIKDEEKGIEMSEDFEGKSYNPEDNLDESEGSGDEEKEDLDKQMGDVDGDDTDRLDDKLWGSDSEDDAESEISDTDDTGGAPEGKSELTAKDSSKEDLDKKSSMQNPKENMLGEQNEEYQGEFPDPLIDAPPNQEPEYVDLPDDMEINDGDDGKENLDDDDEEITYDPNEDLESKDDSEDEELNNDDEDTDNGSNQIEEEGDVRDGTSAEPVPENDDVSEKKKNESCLPTHTPTTEKDVQSTVDQSKSSSLDPAQDDSTMEWESGAQKSDEQHEEGQADAKNAHDQSGTHEGKKSSAKQMNAKDQQYEPKLRPPAEKRTLDDYPDYTDTKNRPISDKQSLQKSTGAKDDEEDADMYEHVQNKEEGMSKAVDIASEEQAAMKPANEQDDADTCKEEIIELSSDEEEEYYSKEEFTRTQGDVISQDQRHGQKGNFDDDQAMDITPEGEVIRTHTVARGNSTVHTNQELWASLSSQNMHNKRLALEKALDLFYHSNKEQSVDAVHLWRKYEDLVVHLSQELCEQLRLVLEPTKMSKLKGDYRTGKRIAMRKIIPYIASGYRKDKIWLRRTKPSKRQYQIMIAVDDSSSMADNHSKELTFESLATLGQSLSLLEAGELSVVSFGENVELLLGFNEQFNTNTGARMFSNFTFNQQKTRYIQMVKFATDAMVQARNTNAMMCKETAQLLVILSDGRGVFSEGDVAMIRAVREARDNNIFMVFIVTDSPESESSILDIKTTKFEGDKVFFKKYIEDFPFPFYIILRDISSLPTILGGALRQWFELVTSADR</sequence>
<dbReference type="InterPro" id="IPR027417">
    <property type="entry name" value="P-loop_NTPase"/>
</dbReference>
<dbReference type="GO" id="GO:0000027">
    <property type="term" value="P:ribosomal large subunit assembly"/>
    <property type="evidence" value="ECO:0007669"/>
    <property type="project" value="TreeGrafter"/>
</dbReference>
<evidence type="ECO:0000313" key="5">
    <source>
        <dbReference type="EMBL" id="GFS34024.1"/>
    </source>
</evidence>
<dbReference type="PANTHER" id="PTHR48103:SF2">
    <property type="entry name" value="MIDASIN"/>
    <property type="match status" value="1"/>
</dbReference>
<dbReference type="Gene3D" id="3.40.50.300">
    <property type="entry name" value="P-loop containing nucleotide triphosphate hydrolases"/>
    <property type="match status" value="1"/>
</dbReference>
<feature type="domain" description="VWFA" evidence="4">
    <location>
        <begin position="3033"/>
        <end position="3225"/>
    </location>
</feature>
<evidence type="ECO:0000256" key="2">
    <source>
        <dbReference type="ARBA" id="ARBA00022840"/>
    </source>
</evidence>
<keyword evidence="6" id="KW-1185">Reference proteome</keyword>
<feature type="compositionally biased region" description="Acidic residues" evidence="3">
    <location>
        <begin position="2482"/>
        <end position="2496"/>
    </location>
</feature>
<dbReference type="SUPFAM" id="SSF52540">
    <property type="entry name" value="P-loop containing nucleoside triphosphate hydrolases"/>
    <property type="match status" value="1"/>
</dbReference>
<dbReference type="SUPFAM" id="SSF53300">
    <property type="entry name" value="vWA-like"/>
    <property type="match status" value="1"/>
</dbReference>
<protein>
    <submittedName>
        <fullName evidence="5">Midasin</fullName>
    </submittedName>
</protein>
<evidence type="ECO:0000259" key="4">
    <source>
        <dbReference type="PROSITE" id="PS50234"/>
    </source>
</evidence>
<dbReference type="Proteomes" id="UP000886998">
    <property type="component" value="Unassembled WGS sequence"/>
</dbReference>
<feature type="compositionally biased region" description="Basic and acidic residues" evidence="3">
    <location>
        <begin position="2726"/>
        <end position="2752"/>
    </location>
</feature>
<feature type="compositionally biased region" description="Polar residues" evidence="3">
    <location>
        <begin position="2698"/>
        <end position="2710"/>
    </location>
</feature>
<evidence type="ECO:0000256" key="1">
    <source>
        <dbReference type="ARBA" id="ARBA00022741"/>
    </source>
</evidence>
<dbReference type="GO" id="GO:0016887">
    <property type="term" value="F:ATP hydrolysis activity"/>
    <property type="evidence" value="ECO:0007669"/>
    <property type="project" value="InterPro"/>
</dbReference>
<dbReference type="PROSITE" id="PS50234">
    <property type="entry name" value="VWFA"/>
    <property type="match status" value="1"/>
</dbReference>
<dbReference type="PANTHER" id="PTHR48103">
    <property type="entry name" value="MIDASIN-RELATED"/>
    <property type="match status" value="1"/>
</dbReference>
<dbReference type="GO" id="GO:0005634">
    <property type="term" value="C:nucleus"/>
    <property type="evidence" value="ECO:0007669"/>
    <property type="project" value="TreeGrafter"/>
</dbReference>
<feature type="compositionally biased region" description="Acidic residues" evidence="3">
    <location>
        <begin position="2521"/>
        <end position="2535"/>
    </location>
</feature>
<comment type="caution">
    <text evidence="5">The sequence shown here is derived from an EMBL/GenBank/DDBJ whole genome shotgun (WGS) entry which is preliminary data.</text>
</comment>
<dbReference type="GO" id="GO:0000055">
    <property type="term" value="P:ribosomal large subunit export from nucleus"/>
    <property type="evidence" value="ECO:0007669"/>
    <property type="project" value="TreeGrafter"/>
</dbReference>
<dbReference type="Pfam" id="PF07728">
    <property type="entry name" value="AAA_5"/>
    <property type="match status" value="1"/>
</dbReference>
<reference evidence="5" key="1">
    <citation type="submission" date="2020-08" db="EMBL/GenBank/DDBJ databases">
        <title>Multicomponent nature underlies the extraordinary mechanical properties of spider dragline silk.</title>
        <authorList>
            <person name="Kono N."/>
            <person name="Nakamura H."/>
            <person name="Mori M."/>
            <person name="Yoshida Y."/>
            <person name="Ohtoshi R."/>
            <person name="Malay A.D."/>
            <person name="Moran D.A.P."/>
            <person name="Tomita M."/>
            <person name="Numata K."/>
            <person name="Arakawa K."/>
        </authorList>
    </citation>
    <scope>NUCLEOTIDE SEQUENCE</scope>
</reference>
<dbReference type="FunFam" id="3.40.50.410:FF:000028">
    <property type="entry name" value="Midasin"/>
    <property type="match status" value="1"/>
</dbReference>
<dbReference type="GO" id="GO:0005524">
    <property type="term" value="F:ATP binding"/>
    <property type="evidence" value="ECO:0007669"/>
    <property type="project" value="UniProtKB-KW"/>
</dbReference>
<gene>
    <name evidence="5" type="primary">MDN1</name>
    <name evidence="5" type="ORF">TNIN_411711</name>
</gene>
<dbReference type="Gene3D" id="3.40.50.410">
    <property type="entry name" value="von Willebrand factor, type A domain"/>
    <property type="match status" value="1"/>
</dbReference>
<feature type="compositionally biased region" description="Acidic residues" evidence="3">
    <location>
        <begin position="2615"/>
        <end position="2660"/>
    </location>
</feature>
<feature type="region of interest" description="Disordered" evidence="3">
    <location>
        <begin position="2407"/>
        <end position="2825"/>
    </location>
</feature>
<dbReference type="GO" id="GO:0030687">
    <property type="term" value="C:preribosome, large subunit precursor"/>
    <property type="evidence" value="ECO:0007669"/>
    <property type="project" value="TreeGrafter"/>
</dbReference>
<accession>A0A8X6J4F8</accession>